<evidence type="ECO:0000256" key="1">
    <source>
        <dbReference type="ARBA" id="ARBA00001974"/>
    </source>
</evidence>
<evidence type="ECO:0000313" key="6">
    <source>
        <dbReference type="EMBL" id="CAG7621338.1"/>
    </source>
</evidence>
<dbReference type="InterPro" id="IPR012132">
    <property type="entry name" value="GMC_OxRdtase"/>
</dbReference>
<evidence type="ECO:0000259" key="4">
    <source>
        <dbReference type="Pfam" id="PF00732"/>
    </source>
</evidence>
<dbReference type="PANTHER" id="PTHR11552:SF147">
    <property type="entry name" value="CHOLINE DEHYDROGENASE, MITOCHONDRIAL"/>
    <property type="match status" value="1"/>
</dbReference>
<feature type="domain" description="Glucose-methanol-choline oxidoreductase N-terminal" evidence="4">
    <location>
        <begin position="6"/>
        <end position="290"/>
    </location>
</feature>
<keyword evidence="3" id="KW-0274">FAD</keyword>
<comment type="cofactor">
    <cofactor evidence="1">
        <name>FAD</name>
        <dbReference type="ChEBI" id="CHEBI:57692"/>
    </cofactor>
</comment>
<dbReference type="Pfam" id="PF00732">
    <property type="entry name" value="GMC_oxred_N"/>
    <property type="match status" value="1"/>
</dbReference>
<accession>A0A916K079</accession>
<gene>
    <name evidence="6" type="primary">betA</name>
    <name evidence="6" type="ORF">LEUCIP111803_02425</name>
</gene>
<organism evidence="6 7">
    <name type="scientific">Leucobacter soli</name>
    <dbReference type="NCBI Taxonomy" id="2812850"/>
    <lineage>
        <taxon>Bacteria</taxon>
        <taxon>Bacillati</taxon>
        <taxon>Actinomycetota</taxon>
        <taxon>Actinomycetes</taxon>
        <taxon>Micrococcales</taxon>
        <taxon>Microbacteriaceae</taxon>
        <taxon>Leucobacter</taxon>
    </lineage>
</organism>
<sequence length="550" mass="59230">MSEQADYIIVGAGAAGSVLADRLSADGRSTVLVLESGGSDLDPMIAIPKGFFFLSSGNRHSFMYDTEPTGPEHVRERWQRGRVDGGSTSINGLQYERGNRPYWDALERSGLEGWGWNTILPLFLSLENHELGASPERGAGGPLDIRVTREPDELTEAMFAALEDYGLPRVPDINAAEGPRAGYLPNTVRRGRRRSAATAFLDPARRRPNVAYLRHAHVSTVRFDGRRAVGVQARTRGVLRDYRAAREVIICAGGIETPQLLERSGIGAGEVLARIGVAPIVENPHVGEHLIEQRHIVYQAHIDRRLGVNHRLSSRFRQLLAGAGYLLTRRGVIAGGVYDIGGFARLGPGYLGPSRLDPAGLDPASTDPASTDPDTFVMMNPLSMDLASPTPAVSKRPGFRLGAFLLSPETEGSLHSGGAQPDAAPVIEPRYLEAEWERETTRRMIEAARDIASRHPLAELFVEEDAPGADVVTTEQAVAHAWANRALSHAVGTARMAADGAGVVDATLRVTGIEGLRIADTSVLPKQPGNTMAPTYGLAARAAELILADR</sequence>
<protein>
    <submittedName>
        <fullName evidence="6">Oxygen-dependent choline dehydrogenase</fullName>
        <ecNumber evidence="6">1.1.99.1</ecNumber>
    </submittedName>
</protein>
<dbReference type="EMBL" id="CAJVAP010000039">
    <property type="protein sequence ID" value="CAG7621338.1"/>
    <property type="molecule type" value="Genomic_DNA"/>
</dbReference>
<evidence type="ECO:0000256" key="2">
    <source>
        <dbReference type="ARBA" id="ARBA00022630"/>
    </source>
</evidence>
<evidence type="ECO:0000313" key="7">
    <source>
        <dbReference type="Proteomes" id="UP000693892"/>
    </source>
</evidence>
<dbReference type="PIRSF" id="PIRSF000137">
    <property type="entry name" value="Alcohol_oxidase"/>
    <property type="match status" value="1"/>
</dbReference>
<dbReference type="AlphaFoldDB" id="A0A916K079"/>
<evidence type="ECO:0000256" key="3">
    <source>
        <dbReference type="ARBA" id="ARBA00022827"/>
    </source>
</evidence>
<keyword evidence="6" id="KW-0560">Oxidoreductase</keyword>
<dbReference type="GO" id="GO:0050660">
    <property type="term" value="F:flavin adenine dinucleotide binding"/>
    <property type="evidence" value="ECO:0007669"/>
    <property type="project" value="InterPro"/>
</dbReference>
<proteinExistence type="predicted"/>
<feature type="domain" description="Glucose-methanol-choline oxidoreductase C-terminal" evidence="5">
    <location>
        <begin position="408"/>
        <end position="539"/>
    </location>
</feature>
<reference evidence="6" key="1">
    <citation type="submission" date="2021-06" db="EMBL/GenBank/DDBJ databases">
        <authorList>
            <person name="Criscuolo A."/>
        </authorList>
    </citation>
    <scope>NUCLEOTIDE SEQUENCE</scope>
    <source>
        <strain evidence="6">CIP111803</strain>
    </source>
</reference>
<keyword evidence="2" id="KW-0285">Flavoprotein</keyword>
<dbReference type="EC" id="1.1.99.1" evidence="6"/>
<dbReference type="GO" id="GO:0008812">
    <property type="term" value="F:choline dehydrogenase activity"/>
    <property type="evidence" value="ECO:0007669"/>
    <property type="project" value="UniProtKB-EC"/>
</dbReference>
<dbReference type="Pfam" id="PF05199">
    <property type="entry name" value="GMC_oxred_C"/>
    <property type="match status" value="1"/>
</dbReference>
<dbReference type="PANTHER" id="PTHR11552">
    <property type="entry name" value="GLUCOSE-METHANOL-CHOLINE GMC OXIDOREDUCTASE"/>
    <property type="match status" value="1"/>
</dbReference>
<dbReference type="InterPro" id="IPR007867">
    <property type="entry name" value="GMC_OxRtase_C"/>
</dbReference>
<name>A0A916K079_9MICO</name>
<comment type="caution">
    <text evidence="6">The sequence shown here is derived from an EMBL/GenBank/DDBJ whole genome shotgun (WGS) entry which is preliminary data.</text>
</comment>
<evidence type="ECO:0000259" key="5">
    <source>
        <dbReference type="Pfam" id="PF05199"/>
    </source>
</evidence>
<dbReference type="RefSeq" id="WP_218116349.1">
    <property type="nucleotide sequence ID" value="NZ_CAJVAP010000039.1"/>
</dbReference>
<dbReference type="InterPro" id="IPR000172">
    <property type="entry name" value="GMC_OxRdtase_N"/>
</dbReference>
<keyword evidence="7" id="KW-1185">Reference proteome</keyword>
<dbReference type="Proteomes" id="UP000693892">
    <property type="component" value="Unassembled WGS sequence"/>
</dbReference>